<feature type="transmembrane region" description="Helical" evidence="5">
    <location>
        <begin position="184"/>
        <end position="205"/>
    </location>
</feature>
<proteinExistence type="predicted"/>
<dbReference type="RefSeq" id="WP_210004869.1">
    <property type="nucleotide sequence ID" value="NZ_BSEO01000001.1"/>
</dbReference>
<keyword evidence="2 5" id="KW-0812">Transmembrane</keyword>
<keyword evidence="4 5" id="KW-0472">Membrane</keyword>
<dbReference type="GO" id="GO:0005886">
    <property type="term" value="C:plasma membrane"/>
    <property type="evidence" value="ECO:0007669"/>
    <property type="project" value="TreeGrafter"/>
</dbReference>
<feature type="transmembrane region" description="Helical" evidence="5">
    <location>
        <begin position="63"/>
        <end position="84"/>
    </location>
</feature>
<comment type="subcellular location">
    <subcellularLocation>
        <location evidence="1">Membrane</location>
        <topology evidence="1">Multi-pass membrane protein</topology>
    </subcellularLocation>
</comment>
<feature type="transmembrane region" description="Helical" evidence="5">
    <location>
        <begin position="105"/>
        <end position="133"/>
    </location>
</feature>
<evidence type="ECO:0000256" key="1">
    <source>
        <dbReference type="ARBA" id="ARBA00004141"/>
    </source>
</evidence>
<dbReference type="InterPro" id="IPR000292">
    <property type="entry name" value="For/NO2_transpt"/>
</dbReference>
<reference evidence="6" key="2">
    <citation type="submission" date="2023-01" db="EMBL/GenBank/DDBJ databases">
        <authorList>
            <person name="Sun Q."/>
            <person name="Evtushenko L."/>
        </authorList>
    </citation>
    <scope>NUCLEOTIDE SEQUENCE</scope>
    <source>
        <strain evidence="6">VKM Ac-1447</strain>
    </source>
</reference>
<dbReference type="Pfam" id="PF01226">
    <property type="entry name" value="Form_Nir_trans"/>
    <property type="match status" value="1"/>
</dbReference>
<evidence type="ECO:0000256" key="2">
    <source>
        <dbReference type="ARBA" id="ARBA00022692"/>
    </source>
</evidence>
<feature type="transmembrane region" description="Helical" evidence="5">
    <location>
        <begin position="28"/>
        <end position="51"/>
    </location>
</feature>
<evidence type="ECO:0000313" key="6">
    <source>
        <dbReference type="EMBL" id="GLJ78986.1"/>
    </source>
</evidence>
<protein>
    <submittedName>
        <fullName evidence="6">Nitrite transporter NirC</fullName>
    </submittedName>
</protein>
<comment type="caution">
    <text evidence="6">The sequence shown here is derived from an EMBL/GenBank/DDBJ whole genome shotgun (WGS) entry which is preliminary data.</text>
</comment>
<feature type="transmembrane region" description="Helical" evidence="5">
    <location>
        <begin position="158"/>
        <end position="177"/>
    </location>
</feature>
<organism evidence="6 7">
    <name type="scientific">Microbacterium imperiale</name>
    <dbReference type="NCBI Taxonomy" id="33884"/>
    <lineage>
        <taxon>Bacteria</taxon>
        <taxon>Bacillati</taxon>
        <taxon>Actinomycetota</taxon>
        <taxon>Actinomycetes</taxon>
        <taxon>Micrococcales</taxon>
        <taxon>Microbacteriaceae</taxon>
        <taxon>Microbacterium</taxon>
    </lineage>
</organism>
<evidence type="ECO:0000256" key="4">
    <source>
        <dbReference type="ARBA" id="ARBA00023136"/>
    </source>
</evidence>
<name>A0A9W6HF29_9MICO</name>
<dbReference type="Proteomes" id="UP001142317">
    <property type="component" value="Unassembled WGS sequence"/>
</dbReference>
<accession>A0A9W6HF29</accession>
<dbReference type="PANTHER" id="PTHR30520:SF8">
    <property type="entry name" value="NITRITE TRANSPORTER NIRC"/>
    <property type="match status" value="1"/>
</dbReference>
<dbReference type="EMBL" id="BSEO01000001">
    <property type="protein sequence ID" value="GLJ78986.1"/>
    <property type="molecule type" value="Genomic_DNA"/>
</dbReference>
<dbReference type="Gene3D" id="1.20.1080.10">
    <property type="entry name" value="Glycerol uptake facilitator protein"/>
    <property type="match status" value="1"/>
</dbReference>
<evidence type="ECO:0000313" key="7">
    <source>
        <dbReference type="Proteomes" id="UP001142317"/>
    </source>
</evidence>
<feature type="transmembrane region" description="Helical" evidence="5">
    <location>
        <begin position="225"/>
        <end position="253"/>
    </location>
</feature>
<dbReference type="InterPro" id="IPR023271">
    <property type="entry name" value="Aquaporin-like"/>
</dbReference>
<dbReference type="AlphaFoldDB" id="A0A9W6HF29"/>
<evidence type="ECO:0000256" key="3">
    <source>
        <dbReference type="ARBA" id="ARBA00022989"/>
    </source>
</evidence>
<reference evidence="6" key="1">
    <citation type="journal article" date="2014" name="Int. J. Syst. Evol. Microbiol.">
        <title>Complete genome sequence of Corynebacterium casei LMG S-19264T (=DSM 44701T), isolated from a smear-ripened cheese.</title>
        <authorList>
            <consortium name="US DOE Joint Genome Institute (JGI-PGF)"/>
            <person name="Walter F."/>
            <person name="Albersmeier A."/>
            <person name="Kalinowski J."/>
            <person name="Ruckert C."/>
        </authorList>
    </citation>
    <scope>NUCLEOTIDE SEQUENCE</scope>
    <source>
        <strain evidence="6">VKM Ac-1447</strain>
    </source>
</reference>
<gene>
    <name evidence="6" type="primary">nirC</name>
    <name evidence="6" type="ORF">GCM10017586_06680</name>
</gene>
<dbReference type="GO" id="GO:0015499">
    <property type="term" value="F:formate transmembrane transporter activity"/>
    <property type="evidence" value="ECO:0007669"/>
    <property type="project" value="TreeGrafter"/>
</dbReference>
<dbReference type="PANTHER" id="PTHR30520">
    <property type="entry name" value="FORMATE TRANSPORTER-RELATED"/>
    <property type="match status" value="1"/>
</dbReference>
<keyword evidence="7" id="KW-1185">Reference proteome</keyword>
<sequence>MISIPAALSAQADNGIHKVDGMGSPGRFTVSGMLAGAYIGVGVVLMVSAAGPLAAAGSGWGKLVSGLVFGVALTIVLVAGGELVTSSMMTLPQAALMRAIGPGRAAAAMLWTFGANLLGSVLFAALVVASGVLRSNPAAGSMMTDMLAAKAHEGPVELFARGILCNVLVCAAVWMTVRLRSETARVLVVFAAILAFITSGFEHVVANMTTFTIGLLTGDPSATLAGFALNLALVGAGNLVGGGLIIGAGYWFAGGSPRVRDVPKSAPRAQIGEVSAG</sequence>
<evidence type="ECO:0000256" key="5">
    <source>
        <dbReference type="SAM" id="Phobius"/>
    </source>
</evidence>
<keyword evidence="3 5" id="KW-1133">Transmembrane helix</keyword>